<reference evidence="1" key="1">
    <citation type="submission" date="2019-11" db="EMBL/GenBank/DDBJ databases">
        <authorList>
            <person name="Feng L."/>
        </authorList>
    </citation>
    <scope>NUCLEOTIDE SEQUENCE</scope>
    <source>
        <strain evidence="1">PgorbachiiLFYP46</strain>
    </source>
</reference>
<dbReference type="AlphaFoldDB" id="A0A6N3CVB2"/>
<dbReference type="RefSeq" id="WP_421949841.1">
    <property type="nucleotide sequence ID" value="NZ_CACRUP010000023.1"/>
</dbReference>
<evidence type="ECO:0000313" key="1">
    <source>
        <dbReference type="EMBL" id="VYU17403.1"/>
    </source>
</evidence>
<organism evidence="1">
    <name type="scientific">Peptoniphilus gorbachii</name>
    <dbReference type="NCBI Taxonomy" id="411567"/>
    <lineage>
        <taxon>Bacteria</taxon>
        <taxon>Bacillati</taxon>
        <taxon>Bacillota</taxon>
        <taxon>Tissierellia</taxon>
        <taxon>Tissierellales</taxon>
        <taxon>Peptoniphilaceae</taxon>
        <taxon>Peptoniphilus</taxon>
    </lineage>
</organism>
<accession>A0A6N3CVB2</accession>
<dbReference type="EMBL" id="CACRUP010000023">
    <property type="protein sequence ID" value="VYU17403.1"/>
    <property type="molecule type" value="Genomic_DNA"/>
</dbReference>
<gene>
    <name evidence="1" type="ORF">PGLFYP46_00429</name>
</gene>
<sequence length="54" mass="6018">MKKFFIILLNVLIFAGASILLSRTEKSGDLILRLIYSVVLVKAGINIEKALKNE</sequence>
<protein>
    <submittedName>
        <fullName evidence="1">Uncharacterized protein</fullName>
    </submittedName>
</protein>
<name>A0A6N3CVB2_9FIRM</name>
<proteinExistence type="predicted"/>